<feature type="region of interest" description="Disordered" evidence="1">
    <location>
        <begin position="1"/>
        <end position="37"/>
    </location>
</feature>
<dbReference type="STRING" id="5643.A0A060SFS1"/>
<accession>A0A060SFS1</accession>
<name>A0A060SFS1_PYCCI</name>
<dbReference type="OrthoDB" id="289721at2759"/>
<evidence type="ECO:0000256" key="1">
    <source>
        <dbReference type="SAM" id="MobiDB-lite"/>
    </source>
</evidence>
<feature type="region of interest" description="Disordered" evidence="1">
    <location>
        <begin position="94"/>
        <end position="281"/>
    </location>
</feature>
<protein>
    <submittedName>
        <fullName evidence="2">Uncharacterized protein</fullName>
    </submittedName>
</protein>
<sequence>MDHRSDSEEGARDDAAQKKRPPSFMLDDAFSDNEDIDVPEFSPAAIREELAKNLNGADNWHVGDTSIEDLTTKMGFSVDPDASVSTFDIDAEHASLPSVSQSPSSPRIQSQSSSHQDSLYEVPLSSELSQVCLSDHQSPPPPQHGGPEEIPSEYPTVQIDLSAPEVIAKEVHPDRVPLDSPAPMSNPQYAASHEEFHPKSVPSPLKVPPANAGAASTSSLPLSSSTSLPTPTSSKLSEPLTPTIRHRPTRSAGPSMLDKVVSKTRPPHLPPKPRTEDRKHLHDWEEMMKRSRAAGEYAVPFVSRLSNENVY</sequence>
<feature type="compositionally biased region" description="Basic and acidic residues" evidence="1">
    <location>
        <begin position="1"/>
        <end position="17"/>
    </location>
</feature>
<evidence type="ECO:0000313" key="2">
    <source>
        <dbReference type="EMBL" id="CDO73071.1"/>
    </source>
</evidence>
<dbReference type="Proteomes" id="UP000029665">
    <property type="component" value="Unassembled WGS sequence"/>
</dbReference>
<keyword evidence="3" id="KW-1185">Reference proteome</keyword>
<reference evidence="2" key="1">
    <citation type="submission" date="2014-01" db="EMBL/GenBank/DDBJ databases">
        <title>The genome of the white-rot fungus Pycnoporus cinnabarinus: a basidiomycete model with a versatile arsenal for lignocellulosic biomass breakdown.</title>
        <authorList>
            <person name="Levasseur A."/>
            <person name="Lomascolo A."/>
            <person name="Ruiz-Duenas F.J."/>
            <person name="Uzan E."/>
            <person name="Piumi F."/>
            <person name="Kues U."/>
            <person name="Ram A.F.J."/>
            <person name="Murat C."/>
            <person name="Haon M."/>
            <person name="Benoit I."/>
            <person name="Arfi Y."/>
            <person name="Chevret D."/>
            <person name="Drula E."/>
            <person name="Kwon M.J."/>
            <person name="Gouret P."/>
            <person name="Lesage-Meessen L."/>
            <person name="Lombard V."/>
            <person name="Mariette J."/>
            <person name="Noirot C."/>
            <person name="Park J."/>
            <person name="Patyshakuliyeva A."/>
            <person name="Wieneger R.A.B."/>
            <person name="Wosten H.A.B."/>
            <person name="Martin F."/>
            <person name="Coutinho P.M."/>
            <person name="de Vries R."/>
            <person name="Martinez A.T."/>
            <person name="Klopp C."/>
            <person name="Pontarotti P."/>
            <person name="Henrissat B."/>
            <person name="Record E."/>
        </authorList>
    </citation>
    <scope>NUCLEOTIDE SEQUENCE [LARGE SCALE GENOMIC DNA]</scope>
    <source>
        <strain evidence="2">BRFM137</strain>
    </source>
</reference>
<feature type="compositionally biased region" description="Basic and acidic residues" evidence="1">
    <location>
        <begin position="167"/>
        <end position="177"/>
    </location>
</feature>
<feature type="compositionally biased region" description="Low complexity" evidence="1">
    <location>
        <begin position="95"/>
        <end position="114"/>
    </location>
</feature>
<evidence type="ECO:0000313" key="3">
    <source>
        <dbReference type="Proteomes" id="UP000029665"/>
    </source>
</evidence>
<proteinExistence type="predicted"/>
<dbReference type="HOGENOM" id="CLU_894707_0_0_1"/>
<gene>
    <name evidence="2" type="ORF">BN946_scf185007.g125</name>
</gene>
<dbReference type="EMBL" id="CCBP010000119">
    <property type="protein sequence ID" value="CDO73071.1"/>
    <property type="molecule type" value="Genomic_DNA"/>
</dbReference>
<organism evidence="2 3">
    <name type="scientific">Pycnoporus cinnabarinus</name>
    <name type="common">Cinnabar-red polypore</name>
    <name type="synonym">Trametes cinnabarina</name>
    <dbReference type="NCBI Taxonomy" id="5643"/>
    <lineage>
        <taxon>Eukaryota</taxon>
        <taxon>Fungi</taxon>
        <taxon>Dikarya</taxon>
        <taxon>Basidiomycota</taxon>
        <taxon>Agaricomycotina</taxon>
        <taxon>Agaricomycetes</taxon>
        <taxon>Polyporales</taxon>
        <taxon>Polyporaceae</taxon>
        <taxon>Trametes</taxon>
    </lineage>
</organism>
<feature type="compositionally biased region" description="Low complexity" evidence="1">
    <location>
        <begin position="216"/>
        <end position="243"/>
    </location>
</feature>
<dbReference type="AlphaFoldDB" id="A0A060SFS1"/>
<dbReference type="OMA" id="NGADNWH"/>
<comment type="caution">
    <text evidence="2">The sequence shown here is derived from an EMBL/GenBank/DDBJ whole genome shotgun (WGS) entry which is preliminary data.</text>
</comment>